<dbReference type="RefSeq" id="WP_035839438.1">
    <property type="nucleotide sequence ID" value="NZ_JACHBQ010000001.1"/>
</dbReference>
<reference evidence="2 4" key="2">
    <citation type="submission" date="2020-08" db="EMBL/GenBank/DDBJ databases">
        <title>Sequencing the genomes of 1000 actinobacteria strains.</title>
        <authorList>
            <person name="Klenk H.-P."/>
        </authorList>
    </citation>
    <scope>NUCLEOTIDE SEQUENCE [LARGE SCALE GENOMIC DNA]</scope>
    <source>
        <strain evidence="2 4">DSM 21065</strain>
    </source>
</reference>
<protein>
    <recommendedName>
        <fullName evidence="5">Large extracellular alpha-helical protein</fullName>
    </recommendedName>
</protein>
<dbReference type="eggNOG" id="COG3147">
    <property type="taxonomic scope" value="Bacteria"/>
</dbReference>
<evidence type="ECO:0000313" key="4">
    <source>
        <dbReference type="Proteomes" id="UP000561726"/>
    </source>
</evidence>
<dbReference type="EMBL" id="JPXF01000108">
    <property type="protein sequence ID" value="KGJ71989.1"/>
    <property type="molecule type" value="Genomic_DNA"/>
</dbReference>
<reference evidence="1 3" key="1">
    <citation type="submission" date="2014-08" db="EMBL/GenBank/DDBJ databases">
        <authorList>
            <person name="Sisinthy S."/>
        </authorList>
    </citation>
    <scope>NUCLEOTIDE SEQUENCE [LARGE SCALE GENOMIC DNA]</scope>
    <source>
        <strain evidence="1 3">RuG17</strain>
    </source>
</reference>
<evidence type="ECO:0000313" key="3">
    <source>
        <dbReference type="Proteomes" id="UP000029864"/>
    </source>
</evidence>
<proteinExistence type="predicted"/>
<dbReference type="InterPro" id="IPR043777">
    <property type="entry name" value="DUF5719"/>
</dbReference>
<accession>A0A099J0N5</accession>
<dbReference type="Proteomes" id="UP000029864">
    <property type="component" value="Unassembled WGS sequence"/>
</dbReference>
<sequence length="486" mass="48400">MPSNSAPARIGKRAFTATVGLIGVALAVGVVGGGVLLPWPTIAAAPVSEVVTPTPSEQQRVCPGPLLTLAEDSTQAQAATSVGEAAAVYTARESASSSQNVAVETSEITAVDNSTGGSAALLLTVPVQADSTAAPLMAGSQSQTVATETLRGFAAAACAEATSDAWLVGGSTDVGRTSLVLLSNPTTVLATVDLNVFGEAGPVDAPGSTGILVQPGEQRIVSLAGLAPNLKSPVVHVQSRGGQTTATLEQSSIRGIEPGGVELIAPTTTPALQHVIAGVRLLAPPAAEISGTDAGIADGTPSVRVLVTGTEPATVQVGVTSTTDGAVGTSVEVELEPGIASEVPLPELTEGTFSVSVTADQPVVAAARTETVGAEGKDFAWFTASEPLNDDFLVSVAEGAGPVLHLVNTARTDARLAITPENGTRVTVAVPAGKPVDVPLVAGTNYTVSGPTAIVASVGYSGDGILSSYTVRPAGPLAATIRVYPH</sequence>
<gene>
    <name evidence="2" type="ORF">BJ997_002672</name>
    <name evidence="1" type="ORF">GY21_18420</name>
</gene>
<dbReference type="EMBL" id="JACHBQ010000001">
    <property type="protein sequence ID" value="MBB5642124.1"/>
    <property type="molecule type" value="Genomic_DNA"/>
</dbReference>
<evidence type="ECO:0000313" key="2">
    <source>
        <dbReference type="EMBL" id="MBB5642124.1"/>
    </source>
</evidence>
<evidence type="ECO:0008006" key="5">
    <source>
        <dbReference type="Google" id="ProtNLM"/>
    </source>
</evidence>
<name>A0A099J0N5_9MICO</name>
<organism evidence="1 3">
    <name type="scientific">Cryobacterium roopkundense</name>
    <dbReference type="NCBI Taxonomy" id="1001240"/>
    <lineage>
        <taxon>Bacteria</taxon>
        <taxon>Bacillati</taxon>
        <taxon>Actinomycetota</taxon>
        <taxon>Actinomycetes</taxon>
        <taxon>Micrococcales</taxon>
        <taxon>Microbacteriaceae</taxon>
        <taxon>Cryobacterium</taxon>
    </lineage>
</organism>
<dbReference type="Pfam" id="PF18986">
    <property type="entry name" value="DUF5719"/>
    <property type="match status" value="1"/>
</dbReference>
<evidence type="ECO:0000313" key="1">
    <source>
        <dbReference type="EMBL" id="KGJ71989.1"/>
    </source>
</evidence>
<keyword evidence="3" id="KW-1185">Reference proteome</keyword>
<dbReference type="AlphaFoldDB" id="A0A099J0N5"/>
<dbReference type="STRING" id="1001240.GY21_18420"/>
<comment type="caution">
    <text evidence="1">The sequence shown here is derived from an EMBL/GenBank/DDBJ whole genome shotgun (WGS) entry which is preliminary data.</text>
</comment>
<dbReference type="Proteomes" id="UP000561726">
    <property type="component" value="Unassembled WGS sequence"/>
</dbReference>
<dbReference type="OrthoDB" id="3264966at2"/>